<reference evidence="6 7" key="1">
    <citation type="journal article" date="2018" name="Nat. Ecol. Evol.">
        <title>Shark genomes provide insights into elasmobranch evolution and the origin of vertebrates.</title>
        <authorList>
            <person name="Hara Y"/>
            <person name="Yamaguchi K"/>
            <person name="Onimaru K"/>
            <person name="Kadota M"/>
            <person name="Koyanagi M"/>
            <person name="Keeley SD"/>
            <person name="Tatsumi K"/>
            <person name="Tanaka K"/>
            <person name="Motone F"/>
            <person name="Kageyama Y"/>
            <person name="Nozu R"/>
            <person name="Adachi N"/>
            <person name="Nishimura O"/>
            <person name="Nakagawa R"/>
            <person name="Tanegashima C"/>
            <person name="Kiyatake I"/>
            <person name="Matsumoto R"/>
            <person name="Murakumo K"/>
            <person name="Nishida K"/>
            <person name="Terakita A"/>
            <person name="Kuratani S"/>
            <person name="Sato K"/>
            <person name="Hyodo S Kuraku.S."/>
        </authorList>
    </citation>
    <scope>NUCLEOTIDE SEQUENCE [LARGE SCALE GENOMIC DNA]</scope>
</reference>
<dbReference type="InterPro" id="IPR000884">
    <property type="entry name" value="TSP1_rpt"/>
</dbReference>
<keyword evidence="7" id="KW-1185">Reference proteome</keyword>
<name>A0A401PBA3_SCYTO</name>
<keyword evidence="2" id="KW-1015">Disulfide bond</keyword>
<dbReference type="InterPro" id="IPR056801">
    <property type="entry name" value="SBSPON_C"/>
</dbReference>
<dbReference type="InterPro" id="IPR001212">
    <property type="entry name" value="Somatomedin_B_dom"/>
</dbReference>
<dbReference type="Pfam" id="PF19028">
    <property type="entry name" value="TSP1_spondin"/>
    <property type="match status" value="1"/>
</dbReference>
<evidence type="ECO:0000313" key="6">
    <source>
        <dbReference type="EMBL" id="GCB70395.1"/>
    </source>
</evidence>
<dbReference type="PANTHER" id="PTHR20920">
    <property type="entry name" value="RPE-SPONDIN"/>
    <property type="match status" value="1"/>
</dbReference>
<feature type="domain" description="SMB" evidence="5">
    <location>
        <begin position="27"/>
        <end position="77"/>
    </location>
</feature>
<dbReference type="PROSITE" id="PS50958">
    <property type="entry name" value="SMB_2"/>
    <property type="match status" value="1"/>
</dbReference>
<evidence type="ECO:0000256" key="4">
    <source>
        <dbReference type="SAM" id="SignalP"/>
    </source>
</evidence>
<dbReference type="InterPro" id="IPR036383">
    <property type="entry name" value="TSP1_rpt_sf"/>
</dbReference>
<keyword evidence="3" id="KW-0325">Glycoprotein</keyword>
<dbReference type="FunFam" id="2.20.100.10:FF:000019">
    <property type="entry name" value="Thrombospondin type 1 domain containing 7A"/>
    <property type="match status" value="1"/>
</dbReference>
<feature type="chain" id="PRO_5019222304" description="SMB domain-containing protein" evidence="4">
    <location>
        <begin position="24"/>
        <end position="263"/>
    </location>
</feature>
<dbReference type="OMA" id="AGHPQCR"/>
<evidence type="ECO:0000256" key="1">
    <source>
        <dbReference type="ARBA" id="ARBA00022729"/>
    </source>
</evidence>
<dbReference type="PROSITE" id="PS00524">
    <property type="entry name" value="SMB_1"/>
    <property type="match status" value="1"/>
</dbReference>
<organism evidence="6 7">
    <name type="scientific">Scyliorhinus torazame</name>
    <name type="common">Cloudy catshark</name>
    <name type="synonym">Catulus torazame</name>
    <dbReference type="NCBI Taxonomy" id="75743"/>
    <lineage>
        <taxon>Eukaryota</taxon>
        <taxon>Metazoa</taxon>
        <taxon>Chordata</taxon>
        <taxon>Craniata</taxon>
        <taxon>Vertebrata</taxon>
        <taxon>Chondrichthyes</taxon>
        <taxon>Elasmobranchii</taxon>
        <taxon>Galeomorphii</taxon>
        <taxon>Galeoidea</taxon>
        <taxon>Carcharhiniformes</taxon>
        <taxon>Scyliorhinidae</taxon>
        <taxon>Scyliorhinus</taxon>
    </lineage>
</organism>
<dbReference type="InterPro" id="IPR039942">
    <property type="entry name" value="SBSPO"/>
</dbReference>
<dbReference type="SUPFAM" id="SSF90188">
    <property type="entry name" value="Somatomedin B domain"/>
    <property type="match status" value="1"/>
</dbReference>
<feature type="signal peptide" evidence="4">
    <location>
        <begin position="1"/>
        <end position="23"/>
    </location>
</feature>
<dbReference type="AlphaFoldDB" id="A0A401PBA3"/>
<dbReference type="InterPro" id="IPR036024">
    <property type="entry name" value="Somatomedin_B-like_dom_sf"/>
</dbReference>
<dbReference type="EMBL" id="BFAA01001801">
    <property type="protein sequence ID" value="GCB70395.1"/>
    <property type="molecule type" value="Genomic_DNA"/>
</dbReference>
<comment type="caution">
    <text evidence="6">The sequence shown here is derived from an EMBL/GenBank/DDBJ whole genome shotgun (WGS) entry which is preliminary data.</text>
</comment>
<gene>
    <name evidence="6" type="ORF">scyTo_0005665</name>
</gene>
<dbReference type="PANTHER" id="PTHR20920:SF4">
    <property type="entry name" value="SMB DOMAIN-CONTAINING PROTEIN"/>
    <property type="match status" value="1"/>
</dbReference>
<evidence type="ECO:0000313" key="7">
    <source>
        <dbReference type="Proteomes" id="UP000288216"/>
    </source>
</evidence>
<dbReference type="InterPro" id="IPR044004">
    <property type="entry name" value="TSP1_spondin_dom"/>
</dbReference>
<dbReference type="Gene3D" id="2.20.100.10">
    <property type="entry name" value="Thrombospondin type-1 (TSP1) repeat"/>
    <property type="match status" value="1"/>
</dbReference>
<dbReference type="STRING" id="75743.A0A401PBA3"/>
<evidence type="ECO:0000259" key="5">
    <source>
        <dbReference type="PROSITE" id="PS50958"/>
    </source>
</evidence>
<dbReference type="OrthoDB" id="98591at2759"/>
<dbReference type="SUPFAM" id="SSF82895">
    <property type="entry name" value="TSP-1 type 1 repeat"/>
    <property type="match status" value="1"/>
</dbReference>
<proteinExistence type="predicted"/>
<dbReference type="Pfam" id="PF25031">
    <property type="entry name" value="SBSPON_C"/>
    <property type="match status" value="1"/>
</dbReference>
<evidence type="ECO:0000256" key="3">
    <source>
        <dbReference type="ARBA" id="ARBA00023180"/>
    </source>
</evidence>
<accession>A0A401PBA3</accession>
<keyword evidence="1 4" id="KW-0732">Signal</keyword>
<dbReference type="Proteomes" id="UP000288216">
    <property type="component" value="Unassembled WGS sequence"/>
</dbReference>
<dbReference type="PROSITE" id="PS50092">
    <property type="entry name" value="TSP1"/>
    <property type="match status" value="1"/>
</dbReference>
<protein>
    <recommendedName>
        <fullName evidence="5">SMB domain-containing protein</fullName>
    </recommendedName>
</protein>
<sequence length="263" mass="30071">MGLRAVLWVLGWGLLLLAVPAQGGCVDLESCCEGREPKCRSTGWRPDRSYGTCYCDQACRHTLDCCHDYPLACPAISCKVTEWSFWSGCAEQCKNTYRVRQRYITQEPQNGGEPCPPLEERAGCVEYHRDRDSMCRQSLVPALITTGGYGKARRKRDVFIESEAPGYCVEFKVQSLTPNCMVENRPHTRWMQYLREGFTVCVECQPPALNSKFQRCYGDGIEAERNQILQWHAIGNPRCRGTWKWIRQMESCSCPSVHSFLFI</sequence>
<evidence type="ECO:0000256" key="2">
    <source>
        <dbReference type="ARBA" id="ARBA00023157"/>
    </source>
</evidence>